<reference evidence="1" key="1">
    <citation type="submission" date="2021-01" db="EMBL/GenBank/DDBJ databases">
        <title>Whole genome shotgun sequence of Virgisporangium aliadipatigenens NBRC 105644.</title>
        <authorList>
            <person name="Komaki H."/>
            <person name="Tamura T."/>
        </authorList>
    </citation>
    <scope>NUCLEOTIDE SEQUENCE</scope>
    <source>
        <strain evidence="1">NBRC 105644</strain>
    </source>
</reference>
<dbReference type="InterPro" id="IPR006059">
    <property type="entry name" value="SBP"/>
</dbReference>
<dbReference type="EMBL" id="BOPF01000020">
    <property type="protein sequence ID" value="GIJ48377.1"/>
    <property type="molecule type" value="Genomic_DNA"/>
</dbReference>
<accession>A0A8J3YPU4</accession>
<keyword evidence="2" id="KW-1185">Reference proteome</keyword>
<sequence length="414" mass="43788">MCGLLAAAAAGVSGCTAATKPTRATTLWYWSGGLSEKVVADAVSRYGGAAGLKPRLVEGNYKQQLVDVLTSGKDVPDIAGVKGEDIASLLPRADRFVDLNTLGAKDVATEYLQWKWQQGSTIDNRLVGFPIDIGPTALFYRRDLFERAGLPAEPADVSARLRDWESYLRAGEQLRRALPEVSLVKNAKEVFSNVLGQGDTRFVDPTNHFVGDGAHIRAAWDTAVRAHALGVSARIQGDTTDAWTKAVANGLLASELGAAWHALDIEQQAPETKGLWRVAAGPAAGANVGGSFLAIPAAGADHAKAFEIVKWILSPENQARGFAEAALFPSAPSAYSMPALTAPDEFFGGQVTSEVFAASAKQARLAYEAPADAAIYQVYVDELVNVEEKGKPADTAWNDAVAAGRRLAASLGVN</sequence>
<dbReference type="SUPFAM" id="SSF53850">
    <property type="entry name" value="Periplasmic binding protein-like II"/>
    <property type="match status" value="1"/>
</dbReference>
<dbReference type="AlphaFoldDB" id="A0A8J3YPU4"/>
<dbReference type="Gene3D" id="3.40.190.10">
    <property type="entry name" value="Periplasmic binding protein-like II"/>
    <property type="match status" value="1"/>
</dbReference>
<organism evidence="1 2">
    <name type="scientific">Virgisporangium aliadipatigenens</name>
    <dbReference type="NCBI Taxonomy" id="741659"/>
    <lineage>
        <taxon>Bacteria</taxon>
        <taxon>Bacillati</taxon>
        <taxon>Actinomycetota</taxon>
        <taxon>Actinomycetes</taxon>
        <taxon>Micromonosporales</taxon>
        <taxon>Micromonosporaceae</taxon>
        <taxon>Virgisporangium</taxon>
    </lineage>
</organism>
<evidence type="ECO:0000313" key="1">
    <source>
        <dbReference type="EMBL" id="GIJ48377.1"/>
    </source>
</evidence>
<dbReference type="Pfam" id="PF13416">
    <property type="entry name" value="SBP_bac_8"/>
    <property type="match status" value="1"/>
</dbReference>
<dbReference type="PANTHER" id="PTHR43649">
    <property type="entry name" value="ARABINOSE-BINDING PROTEIN-RELATED"/>
    <property type="match status" value="1"/>
</dbReference>
<protein>
    <submittedName>
        <fullName evidence="1">Sugar ABC transporter substrate-binding protein</fullName>
    </submittedName>
</protein>
<gene>
    <name evidence="1" type="ORF">Val02_52630</name>
</gene>
<comment type="caution">
    <text evidence="1">The sequence shown here is derived from an EMBL/GenBank/DDBJ whole genome shotgun (WGS) entry which is preliminary data.</text>
</comment>
<dbReference type="Proteomes" id="UP000619260">
    <property type="component" value="Unassembled WGS sequence"/>
</dbReference>
<dbReference type="InterPro" id="IPR050490">
    <property type="entry name" value="Bact_solute-bd_prot1"/>
</dbReference>
<proteinExistence type="predicted"/>
<name>A0A8J3YPU4_9ACTN</name>
<dbReference type="PANTHER" id="PTHR43649:SF32">
    <property type="entry name" value="SUGAR BINDING SECRETED PROTEIN"/>
    <property type="match status" value="1"/>
</dbReference>
<evidence type="ECO:0000313" key="2">
    <source>
        <dbReference type="Proteomes" id="UP000619260"/>
    </source>
</evidence>